<dbReference type="Proteomes" id="UP001152130">
    <property type="component" value="Unassembled WGS sequence"/>
</dbReference>
<keyword evidence="2" id="KW-1185">Reference proteome</keyword>
<comment type="caution">
    <text evidence="1">The sequence shown here is derived from an EMBL/GenBank/DDBJ whole genome shotgun (WGS) entry which is preliminary data.</text>
</comment>
<accession>A0A9W8PDM0</accession>
<name>A0A9W8PDM0_9HYPO</name>
<proteinExistence type="predicted"/>
<sequence>MQACREARAIALEVGKFRFGVWGDKIKSLWFREAVDIFYWTMESCPISKFHHSKEDGLSDCEDGETPPMHLTGDIENVAFDFRNDPPKSLCEIMDVACLFPGCKNLLVVLPHRQLGSQDIRFFYTKEKDYPQFEVPESMLSWNIVKEEILEQYKELDPEGKWGVPNLHAVEVSPIREIRNGTRGRVRRVGQST</sequence>
<gene>
    <name evidence="1" type="ORF">NW766_012265</name>
</gene>
<evidence type="ECO:0000313" key="2">
    <source>
        <dbReference type="Proteomes" id="UP001152130"/>
    </source>
</evidence>
<dbReference type="AlphaFoldDB" id="A0A9W8PDM0"/>
<protein>
    <submittedName>
        <fullName evidence="1">Uncharacterized protein</fullName>
    </submittedName>
</protein>
<evidence type="ECO:0000313" key="1">
    <source>
        <dbReference type="EMBL" id="KAJ4003333.1"/>
    </source>
</evidence>
<reference evidence="1" key="1">
    <citation type="submission" date="2022-10" db="EMBL/GenBank/DDBJ databases">
        <title>Fusarium specimens isolated from Avocado Roots.</title>
        <authorList>
            <person name="Stajich J."/>
            <person name="Roper C."/>
            <person name="Heimlech-Rivalta G."/>
        </authorList>
    </citation>
    <scope>NUCLEOTIDE SEQUENCE</scope>
    <source>
        <strain evidence="1">CF00143</strain>
    </source>
</reference>
<organism evidence="1 2">
    <name type="scientific">Fusarium irregulare</name>
    <dbReference type="NCBI Taxonomy" id="2494466"/>
    <lineage>
        <taxon>Eukaryota</taxon>
        <taxon>Fungi</taxon>
        <taxon>Dikarya</taxon>
        <taxon>Ascomycota</taxon>
        <taxon>Pezizomycotina</taxon>
        <taxon>Sordariomycetes</taxon>
        <taxon>Hypocreomycetidae</taxon>
        <taxon>Hypocreales</taxon>
        <taxon>Nectriaceae</taxon>
        <taxon>Fusarium</taxon>
        <taxon>Fusarium incarnatum-equiseti species complex</taxon>
    </lineage>
</organism>
<dbReference type="EMBL" id="JAPDHF010000027">
    <property type="protein sequence ID" value="KAJ4003333.1"/>
    <property type="molecule type" value="Genomic_DNA"/>
</dbReference>